<gene>
    <name evidence="1" type="ORF">COT98_04425</name>
</gene>
<accession>A0A2M6WNG0</accession>
<protein>
    <submittedName>
        <fullName evidence="1">Uncharacterized protein</fullName>
    </submittedName>
</protein>
<organism evidence="1 2">
    <name type="scientific">Candidatus Falkowbacteria bacterium CG10_big_fil_rev_8_21_14_0_10_39_9</name>
    <dbReference type="NCBI Taxonomy" id="1974566"/>
    <lineage>
        <taxon>Bacteria</taxon>
        <taxon>Candidatus Falkowiibacteriota</taxon>
    </lineage>
</organism>
<comment type="caution">
    <text evidence="1">The sequence shown here is derived from an EMBL/GenBank/DDBJ whole genome shotgun (WGS) entry which is preliminary data.</text>
</comment>
<evidence type="ECO:0000313" key="2">
    <source>
        <dbReference type="Proteomes" id="UP000228900"/>
    </source>
</evidence>
<proteinExistence type="predicted"/>
<reference evidence="2" key="1">
    <citation type="submission" date="2017-09" db="EMBL/GenBank/DDBJ databases">
        <title>Depth-based differentiation of microbial function through sediment-hosted aquifers and enrichment of novel symbionts in the deep terrestrial subsurface.</title>
        <authorList>
            <person name="Probst A.J."/>
            <person name="Ladd B."/>
            <person name="Jarett J.K."/>
            <person name="Geller-Mcgrath D.E."/>
            <person name="Sieber C.M.K."/>
            <person name="Emerson J.B."/>
            <person name="Anantharaman K."/>
            <person name="Thomas B.C."/>
            <person name="Malmstrom R."/>
            <person name="Stieglmeier M."/>
            <person name="Klingl A."/>
            <person name="Woyke T."/>
            <person name="Ryan C.M."/>
            <person name="Banfield J.F."/>
        </authorList>
    </citation>
    <scope>NUCLEOTIDE SEQUENCE [LARGE SCALE GENOMIC DNA]</scope>
</reference>
<sequence>MSCKKEKIESPQSKDQVVQENSTLEKSINHNNAVNNALIEIYSSSDHFNDMAVAPDGSVYAVGQKIVVIKNGQTLEYVAPSPLFSVFPVSANEAWAVGNSLILHYDGVNWTSKSVPCAGVLCRVWGYDGQIFITGGVGIVGYSGHVGFILQLVNDNFVKKAELVDASFLGMNAYNGSNQLYIAGSYMSPADHVERPALFVFSNNSIEKVNEIFEYNNGNSGNRLEKTPSGSFLMSTTDHYYFGNDLYLIGAGINYVRTPYNGSSRSLSSDGDKLLMANENGVRMTYKNNLNGNSTVIIASQNCFDVEYINHKIYILAMANGQWKIKTLNY</sequence>
<dbReference type="AlphaFoldDB" id="A0A2M6WNG0"/>
<dbReference type="EMBL" id="PFAQ01000059">
    <property type="protein sequence ID" value="PIT94303.1"/>
    <property type="molecule type" value="Genomic_DNA"/>
</dbReference>
<evidence type="ECO:0000313" key="1">
    <source>
        <dbReference type="EMBL" id="PIT94303.1"/>
    </source>
</evidence>
<dbReference type="Proteomes" id="UP000228900">
    <property type="component" value="Unassembled WGS sequence"/>
</dbReference>
<name>A0A2M6WNG0_9BACT</name>